<feature type="non-terminal residue" evidence="3">
    <location>
        <position position="1"/>
    </location>
</feature>
<proteinExistence type="predicted"/>
<accession>A0A8J4AUD5</accession>
<organism evidence="3 4">
    <name type="scientific">Volvox africanus</name>
    <dbReference type="NCBI Taxonomy" id="51714"/>
    <lineage>
        <taxon>Eukaryota</taxon>
        <taxon>Viridiplantae</taxon>
        <taxon>Chlorophyta</taxon>
        <taxon>core chlorophytes</taxon>
        <taxon>Chlorophyceae</taxon>
        <taxon>CS clade</taxon>
        <taxon>Chlamydomonadales</taxon>
        <taxon>Volvocaceae</taxon>
        <taxon>Volvox</taxon>
    </lineage>
</organism>
<feature type="chain" id="PRO_5035196014" evidence="2">
    <location>
        <begin position="22"/>
        <end position="110"/>
    </location>
</feature>
<evidence type="ECO:0000313" key="4">
    <source>
        <dbReference type="Proteomes" id="UP000747399"/>
    </source>
</evidence>
<evidence type="ECO:0000313" key="3">
    <source>
        <dbReference type="EMBL" id="GIL47028.1"/>
    </source>
</evidence>
<name>A0A8J4AUD5_9CHLO</name>
<feature type="signal peptide" evidence="2">
    <location>
        <begin position="1"/>
        <end position="21"/>
    </location>
</feature>
<dbReference type="AlphaFoldDB" id="A0A8J4AUD5"/>
<feature type="compositionally biased region" description="Polar residues" evidence="1">
    <location>
        <begin position="97"/>
        <end position="110"/>
    </location>
</feature>
<keyword evidence="4" id="KW-1185">Reference proteome</keyword>
<comment type="caution">
    <text evidence="3">The sequence shown here is derived from an EMBL/GenBank/DDBJ whole genome shotgun (WGS) entry which is preliminary data.</text>
</comment>
<feature type="non-terminal residue" evidence="3">
    <location>
        <position position="110"/>
    </location>
</feature>
<evidence type="ECO:0000256" key="2">
    <source>
        <dbReference type="SAM" id="SignalP"/>
    </source>
</evidence>
<gene>
    <name evidence="3" type="ORF">Vafri_3863</name>
</gene>
<feature type="region of interest" description="Disordered" evidence="1">
    <location>
        <begin position="78"/>
        <end position="110"/>
    </location>
</feature>
<dbReference type="EMBL" id="BNCO01000004">
    <property type="protein sequence ID" value="GIL47028.1"/>
    <property type="molecule type" value="Genomic_DNA"/>
</dbReference>
<protein>
    <submittedName>
        <fullName evidence="3">Uncharacterized protein</fullName>
    </submittedName>
</protein>
<sequence>RLAVIAWASLHLPLLLSSASGSLSPPSRDTSCVPSIAWSAAFTSPSAASPTWACSPALLGRGGGTMAAPGFSNSIEAPLNSTQVPGATRPASLACRTESQTVNQQTLHPS</sequence>
<keyword evidence="2" id="KW-0732">Signal</keyword>
<dbReference type="Proteomes" id="UP000747399">
    <property type="component" value="Unassembled WGS sequence"/>
</dbReference>
<reference evidence="3" key="1">
    <citation type="journal article" date="2021" name="Proc. Natl. Acad. Sci. U.S.A.">
        <title>Three genomes in the algal genus Volvox reveal the fate of a haploid sex-determining region after a transition to homothallism.</title>
        <authorList>
            <person name="Yamamoto K."/>
            <person name="Hamaji T."/>
            <person name="Kawai-Toyooka H."/>
            <person name="Matsuzaki R."/>
            <person name="Takahashi F."/>
            <person name="Nishimura Y."/>
            <person name="Kawachi M."/>
            <person name="Noguchi H."/>
            <person name="Minakuchi Y."/>
            <person name="Umen J.G."/>
            <person name="Toyoda A."/>
            <person name="Nozaki H."/>
        </authorList>
    </citation>
    <scope>NUCLEOTIDE SEQUENCE</scope>
    <source>
        <strain evidence="3">NIES-3780</strain>
    </source>
</reference>
<evidence type="ECO:0000256" key="1">
    <source>
        <dbReference type="SAM" id="MobiDB-lite"/>
    </source>
</evidence>